<dbReference type="AlphaFoldDB" id="K2MUG0"/>
<name>K2MUG0_TRYCR</name>
<accession>K2MUG0</accession>
<dbReference type="EMBL" id="AHKC01011841">
    <property type="protein sequence ID" value="EKF30695.1"/>
    <property type="molecule type" value="Genomic_DNA"/>
</dbReference>
<gene>
    <name evidence="2" type="ORF">MOQ_005493</name>
</gene>
<dbReference type="Proteomes" id="UP000007350">
    <property type="component" value="Unassembled WGS sequence"/>
</dbReference>
<evidence type="ECO:0000256" key="1">
    <source>
        <dbReference type="SAM" id="MobiDB-lite"/>
    </source>
</evidence>
<feature type="compositionally biased region" description="Basic residues" evidence="1">
    <location>
        <begin position="67"/>
        <end position="80"/>
    </location>
</feature>
<proteinExistence type="predicted"/>
<dbReference type="OrthoDB" id="10532457at2759"/>
<evidence type="ECO:0000313" key="2">
    <source>
        <dbReference type="EMBL" id="EKF30695.1"/>
    </source>
</evidence>
<sequence length="281" mass="31229">MREEHHGKDAQELVFKALNPFRTSEKHGTRNGLRKNVGWCFFGRSPIHIARDHSQDKSNASSPTVIPRRRPRHNPIKCRKSSYIPPGPSAAHEANAQHGRRVMLTNTQRTDTERVGGGSTRATSSNDRRARGRRTQSPSRQMQMIITPNNVKRQSGTTYGPKTPSTRPFTLPPPSGVSLLHLHKHVCCSVMRPSNASSQGAFRKSKIQRLRIAEEMLAETTRLLSAPSTPPHDSSMRWRTIQVALVTQKAANGSGVHMQKMPRCETEEAGGGLEVVFTCHA</sequence>
<feature type="region of interest" description="Disordered" evidence="1">
    <location>
        <begin position="51"/>
        <end position="141"/>
    </location>
</feature>
<keyword evidence="3" id="KW-1185">Reference proteome</keyword>
<reference evidence="2 3" key="1">
    <citation type="journal article" date="2012" name="BMC Genomics">
        <title>Comparative genomic analysis of human infective Trypanosoma cruzi lineages with the bat-restricted subspecies T. cruzi marinkellei.</title>
        <authorList>
            <person name="Franzen O."/>
            <person name="Talavera-Lopez C."/>
            <person name="Ochaya S."/>
            <person name="Butler C.E."/>
            <person name="Messenger L.A."/>
            <person name="Lewis M.D."/>
            <person name="Llewellyn M.S."/>
            <person name="Marinkelle C.J."/>
            <person name="Tyler K.M."/>
            <person name="Miles M.A."/>
            <person name="Andersson B."/>
        </authorList>
    </citation>
    <scope>NUCLEOTIDE SEQUENCE [LARGE SCALE GENOMIC DNA]</scope>
    <source>
        <strain evidence="2 3">B7</strain>
    </source>
</reference>
<evidence type="ECO:0000313" key="3">
    <source>
        <dbReference type="Proteomes" id="UP000007350"/>
    </source>
</evidence>
<organism evidence="2 3">
    <name type="scientific">Trypanosoma cruzi marinkellei</name>
    <dbReference type="NCBI Taxonomy" id="85056"/>
    <lineage>
        <taxon>Eukaryota</taxon>
        <taxon>Discoba</taxon>
        <taxon>Euglenozoa</taxon>
        <taxon>Kinetoplastea</taxon>
        <taxon>Metakinetoplastina</taxon>
        <taxon>Trypanosomatida</taxon>
        <taxon>Trypanosomatidae</taxon>
        <taxon>Trypanosoma</taxon>
        <taxon>Schizotrypanum</taxon>
    </lineage>
</organism>
<protein>
    <submittedName>
        <fullName evidence="2">Uncharacterized protein</fullName>
    </submittedName>
</protein>
<comment type="caution">
    <text evidence="2">The sequence shown here is derived from an EMBL/GenBank/DDBJ whole genome shotgun (WGS) entry which is preliminary data.</text>
</comment>